<evidence type="ECO:0000313" key="2">
    <source>
        <dbReference type="Proteomes" id="UP000663879"/>
    </source>
</evidence>
<dbReference type="Proteomes" id="UP000663879">
    <property type="component" value="Unassembled WGS sequence"/>
</dbReference>
<dbReference type="AlphaFoldDB" id="A0A814RMF3"/>
<gene>
    <name evidence="1" type="ORF">OXX778_LOCUS22606</name>
</gene>
<sequence length="272" mass="31453">MLLNDFNCYKTSYKAHSFEITVKKIDPESFVSYLNITFNDEVIERHEGLIRQQLTERRISSPKSKNEKRKFYYRDSNLKPIENLELEIERINDYSVSEDSLFDDLTSYKKKNNVFVRLALNINSNDTSQIKITDESITSNIKTLNSNATLPNESIQNNLLFNDSSQIQATDEPQTSLDVANQLNPTTRLVCSMIGHSLTCSIPHSEGYIFDRFPFQQQQDIINERNQLRQGKVTKRGTKGVRRRKKSQKIELNYTTKSCKGYRINPDGSCSL</sequence>
<keyword evidence="2" id="KW-1185">Reference proteome</keyword>
<evidence type="ECO:0000313" key="1">
    <source>
        <dbReference type="EMBL" id="CAF1134117.1"/>
    </source>
</evidence>
<protein>
    <submittedName>
        <fullName evidence="1">Uncharacterized protein</fullName>
    </submittedName>
</protein>
<name>A0A814RMF3_9BILA</name>
<organism evidence="1 2">
    <name type="scientific">Brachionus calyciflorus</name>
    <dbReference type="NCBI Taxonomy" id="104777"/>
    <lineage>
        <taxon>Eukaryota</taxon>
        <taxon>Metazoa</taxon>
        <taxon>Spiralia</taxon>
        <taxon>Gnathifera</taxon>
        <taxon>Rotifera</taxon>
        <taxon>Eurotatoria</taxon>
        <taxon>Monogononta</taxon>
        <taxon>Pseudotrocha</taxon>
        <taxon>Ploima</taxon>
        <taxon>Brachionidae</taxon>
        <taxon>Brachionus</taxon>
    </lineage>
</organism>
<reference evidence="1" key="1">
    <citation type="submission" date="2021-02" db="EMBL/GenBank/DDBJ databases">
        <authorList>
            <person name="Nowell W R."/>
        </authorList>
    </citation>
    <scope>NUCLEOTIDE SEQUENCE</scope>
    <source>
        <strain evidence="1">Ploen Becks lab</strain>
    </source>
</reference>
<proteinExistence type="predicted"/>
<accession>A0A814RMF3</accession>
<dbReference type="EMBL" id="CAJNOC010009894">
    <property type="protein sequence ID" value="CAF1134117.1"/>
    <property type="molecule type" value="Genomic_DNA"/>
</dbReference>
<comment type="caution">
    <text evidence="1">The sequence shown here is derived from an EMBL/GenBank/DDBJ whole genome shotgun (WGS) entry which is preliminary data.</text>
</comment>